<dbReference type="Proteomes" id="UP000326565">
    <property type="component" value="Unassembled WGS sequence"/>
</dbReference>
<gene>
    <name evidence="2" type="ORF">BDV29DRAFT_201611</name>
</gene>
<evidence type="ECO:0000313" key="3">
    <source>
        <dbReference type="Proteomes" id="UP000326565"/>
    </source>
</evidence>
<reference evidence="2 3" key="1">
    <citation type="submission" date="2019-04" db="EMBL/GenBank/DDBJ databases">
        <title>Friends and foes A comparative genomics study of 23 Aspergillus species from section Flavi.</title>
        <authorList>
            <consortium name="DOE Joint Genome Institute"/>
            <person name="Kjaerbolling I."/>
            <person name="Vesth T."/>
            <person name="Frisvad J.C."/>
            <person name="Nybo J.L."/>
            <person name="Theobald S."/>
            <person name="Kildgaard S."/>
            <person name="Isbrandt T."/>
            <person name="Kuo A."/>
            <person name="Sato A."/>
            <person name="Lyhne E.K."/>
            <person name="Kogle M.E."/>
            <person name="Wiebenga A."/>
            <person name="Kun R.S."/>
            <person name="Lubbers R.J."/>
            <person name="Makela M.R."/>
            <person name="Barry K."/>
            <person name="Chovatia M."/>
            <person name="Clum A."/>
            <person name="Daum C."/>
            <person name="Haridas S."/>
            <person name="He G."/>
            <person name="LaButti K."/>
            <person name="Lipzen A."/>
            <person name="Mondo S."/>
            <person name="Riley R."/>
            <person name="Salamov A."/>
            <person name="Simmons B.A."/>
            <person name="Magnuson J.K."/>
            <person name="Henrissat B."/>
            <person name="Mortensen U.H."/>
            <person name="Larsen T.O."/>
            <person name="Devries R.P."/>
            <person name="Grigoriev I.V."/>
            <person name="Machida M."/>
            <person name="Baker S.E."/>
            <person name="Andersen M.R."/>
        </authorList>
    </citation>
    <scope>NUCLEOTIDE SEQUENCE [LARGE SCALE GENOMIC DNA]</scope>
    <source>
        <strain evidence="2 3">CBS 151.66</strain>
    </source>
</reference>
<feature type="domain" description="AB hydrolase-1" evidence="1">
    <location>
        <begin position="58"/>
        <end position="358"/>
    </location>
</feature>
<dbReference type="SUPFAM" id="SSF53474">
    <property type="entry name" value="alpha/beta-Hydrolases"/>
    <property type="match status" value="1"/>
</dbReference>
<dbReference type="OrthoDB" id="94039at2759"/>
<dbReference type="AlphaFoldDB" id="A0A5N5X3M3"/>
<name>A0A5N5X3M3_9EURO</name>
<dbReference type="GO" id="GO:0016787">
    <property type="term" value="F:hydrolase activity"/>
    <property type="evidence" value="ECO:0007669"/>
    <property type="project" value="UniProtKB-KW"/>
</dbReference>
<dbReference type="EMBL" id="ML732218">
    <property type="protein sequence ID" value="KAB8073962.1"/>
    <property type="molecule type" value="Genomic_DNA"/>
</dbReference>
<accession>A0A5N5X3M3</accession>
<dbReference type="Pfam" id="PF12697">
    <property type="entry name" value="Abhydrolase_6"/>
    <property type="match status" value="1"/>
</dbReference>
<keyword evidence="2" id="KW-0378">Hydrolase</keyword>
<evidence type="ECO:0000259" key="1">
    <source>
        <dbReference type="Pfam" id="PF12697"/>
    </source>
</evidence>
<proteinExistence type="predicted"/>
<evidence type="ECO:0000313" key="2">
    <source>
        <dbReference type="EMBL" id="KAB8073962.1"/>
    </source>
</evidence>
<sequence>MTFPFKIIEHVAPGQHIREYHHSVKGRQETIIQIAIKQYIPLDLPDPIPEDAITIIGVPGNSAPKEAYEPLWEDLYNRLKEKSVPLRGIWIADVSNQGASGVLNEHVQGDTTNWYDHSRDLLHMVNHFRHEMPRPIIGVAHSMGCAQLTHLAILHPRLLSTLLLYEPVMGDLTTYKGPNPSTNSSLRPDLWPTQAHAESYLRSRAGKKWDPRVLDRYIRFALRPVPTPLYNPATDPRIPETAVTLTTTKHQEAWAFSTPNLEPQDAGLDRLLLPDWSPYERGLMWAKPEFWSAMRNLPFVRASALWIFGDRSWYSGSEEVEAKMRETGIGIGGSGGVREGMVEKVVLEGGSHTLTHERVGWCADVGADWIGRWFGSWKRDEAVLGAYTSKKSDGEMLRLSGEALRVMQMPVGVARAKAKL</sequence>
<dbReference type="Gene3D" id="3.40.50.1820">
    <property type="entry name" value="alpha/beta hydrolase"/>
    <property type="match status" value="1"/>
</dbReference>
<protein>
    <submittedName>
        <fullName evidence="2">Alpha/beta hydrolase family-domain-containing protein</fullName>
    </submittedName>
</protein>
<dbReference type="InterPro" id="IPR029058">
    <property type="entry name" value="AB_hydrolase_fold"/>
</dbReference>
<dbReference type="InterPro" id="IPR000073">
    <property type="entry name" value="AB_hydrolase_1"/>
</dbReference>
<organism evidence="2 3">
    <name type="scientific">Aspergillus leporis</name>
    <dbReference type="NCBI Taxonomy" id="41062"/>
    <lineage>
        <taxon>Eukaryota</taxon>
        <taxon>Fungi</taxon>
        <taxon>Dikarya</taxon>
        <taxon>Ascomycota</taxon>
        <taxon>Pezizomycotina</taxon>
        <taxon>Eurotiomycetes</taxon>
        <taxon>Eurotiomycetidae</taxon>
        <taxon>Eurotiales</taxon>
        <taxon>Aspergillaceae</taxon>
        <taxon>Aspergillus</taxon>
        <taxon>Aspergillus subgen. Circumdati</taxon>
    </lineage>
</organism>
<keyword evidence="3" id="KW-1185">Reference proteome</keyword>